<dbReference type="VEuPathDB" id="PlasmoDB:PKNH_0614200"/>
<feature type="compositionally biased region" description="Basic and acidic residues" evidence="1">
    <location>
        <begin position="83"/>
        <end position="96"/>
    </location>
</feature>
<feature type="compositionally biased region" description="Polar residues" evidence="1">
    <location>
        <begin position="1"/>
        <end position="10"/>
    </location>
</feature>
<dbReference type="AlphaFoldDB" id="A0A1Y3DUB2"/>
<evidence type="ECO:0000313" key="3">
    <source>
        <dbReference type="Proteomes" id="UP000195012"/>
    </source>
</evidence>
<proteinExistence type="predicted"/>
<accession>A0A1Y3DUB2</accession>
<reference evidence="2 3" key="1">
    <citation type="submission" date="2017-05" db="EMBL/GenBank/DDBJ databases">
        <title>PacBio assembly of a Plasmodium knowlesi genome sequence with Hi-C correction and manual annotation of the SICAvar gene family.</title>
        <authorList>
            <person name="Lapp S.A."/>
            <person name="Geraldo J.A."/>
            <person name="Chien J.-T."/>
            <person name="Ay F."/>
            <person name="Pakala S.B."/>
            <person name="Batugedara G."/>
            <person name="Humphrey J.C."/>
            <person name="Debarry J.D."/>
            <person name="Le Roch K.G."/>
            <person name="Galinski M.R."/>
            <person name="Kissinger J.C."/>
        </authorList>
    </citation>
    <scope>NUCLEOTIDE SEQUENCE [LARGE SCALE GENOMIC DNA]</scope>
    <source>
        <strain evidence="3">Malayan Strain Pk1 (A+)</strain>
    </source>
</reference>
<dbReference type="eggNOG" id="ENOG502TMZ6">
    <property type="taxonomic scope" value="Eukaryota"/>
</dbReference>
<feature type="compositionally biased region" description="Basic and acidic residues" evidence="1">
    <location>
        <begin position="12"/>
        <end position="23"/>
    </location>
</feature>
<organism evidence="2 3">
    <name type="scientific">Plasmodium knowlesi</name>
    <dbReference type="NCBI Taxonomy" id="5850"/>
    <lineage>
        <taxon>Eukaryota</taxon>
        <taxon>Sar</taxon>
        <taxon>Alveolata</taxon>
        <taxon>Apicomplexa</taxon>
        <taxon>Aconoidasida</taxon>
        <taxon>Haemosporida</taxon>
        <taxon>Plasmodiidae</taxon>
        <taxon>Plasmodium</taxon>
        <taxon>Plasmodium (Plasmodium)</taxon>
    </lineage>
</organism>
<feature type="region of interest" description="Disordered" evidence="1">
    <location>
        <begin position="69"/>
        <end position="96"/>
    </location>
</feature>
<name>A0A1Y3DUB2_PLAKN</name>
<evidence type="ECO:0000256" key="1">
    <source>
        <dbReference type="SAM" id="MobiDB-lite"/>
    </source>
</evidence>
<dbReference type="VEuPathDB" id="PlasmoDB:PKNOH_S03329000"/>
<dbReference type="Proteomes" id="UP000195012">
    <property type="component" value="Unassembled WGS sequence"/>
</dbReference>
<dbReference type="OMA" id="CPIPLYK"/>
<gene>
    <name evidence="2" type="ORF">PKNOH_S03329000</name>
</gene>
<dbReference type="EMBL" id="NETL01000017">
    <property type="protein sequence ID" value="OTN68293.1"/>
    <property type="molecule type" value="Genomic_DNA"/>
</dbReference>
<dbReference type="VEuPathDB" id="PlasmoDB:PKA1H_060019300"/>
<sequence>MKQSQGTNNGAHEGKTNSEENERLVAHGISSPESNVDLASMTVEYSVYSSCLLLLTSLQLHFMCKENSPLKEKKKKAGYSKEVYPENEKDNYDDDQHQKLDERDTMNWHFIRDYEMYHTEQKRPQLNDQAACPIPLYKKR</sequence>
<protein>
    <submittedName>
        <fullName evidence="2">Uncharacterized protein</fullName>
    </submittedName>
</protein>
<feature type="region of interest" description="Disordered" evidence="1">
    <location>
        <begin position="1"/>
        <end position="23"/>
    </location>
</feature>
<comment type="caution">
    <text evidence="2">The sequence shown here is derived from an EMBL/GenBank/DDBJ whole genome shotgun (WGS) entry which is preliminary data.</text>
</comment>
<dbReference type="OrthoDB" id="387473at2759"/>
<evidence type="ECO:0000313" key="2">
    <source>
        <dbReference type="EMBL" id="OTN68293.1"/>
    </source>
</evidence>